<gene>
    <name evidence="1" type="ORF">BO83DRAFT_416371</name>
</gene>
<sequence length="224" mass="25136">MHIQADSLAEGSIYPAGNLIHGCGHELHSHITKAISDITGFWDASKDPFKFLMREVIDDVWKQSFSVIRPHTGKFKTQIIRAYIGQTYEAKLKRKEVVCERIPCLPEKEIGLNSGEDYCVLRISGVGAVDVMGLVDVVDRQWIWDEALEFGTRKDRTGRSGVKRSCSDWWVCWGLELYYSMGHEAGGTTVQGEMHAYVSACRSPNQGSNHVAETCRTYCCIGEV</sequence>
<evidence type="ECO:0000313" key="2">
    <source>
        <dbReference type="Proteomes" id="UP000246171"/>
    </source>
</evidence>
<dbReference type="AlphaFoldDB" id="A0A317VV69"/>
<dbReference type="EMBL" id="MSFU01000009">
    <property type="protein sequence ID" value="PWY75790.1"/>
    <property type="molecule type" value="Genomic_DNA"/>
</dbReference>
<keyword evidence="2" id="KW-1185">Reference proteome</keyword>
<name>A0A317VV69_ASPEC</name>
<dbReference type="RefSeq" id="XP_025389320.1">
    <property type="nucleotide sequence ID" value="XM_025534694.1"/>
</dbReference>
<protein>
    <submittedName>
        <fullName evidence="1">Uncharacterized protein</fullName>
    </submittedName>
</protein>
<accession>A0A317VV69</accession>
<dbReference type="GeneID" id="37056656"/>
<reference evidence="1" key="1">
    <citation type="submission" date="2016-12" db="EMBL/GenBank/DDBJ databases">
        <title>The genomes of Aspergillus section Nigri reveals drivers in fungal speciation.</title>
        <authorList>
            <consortium name="DOE Joint Genome Institute"/>
            <person name="Vesth T.C."/>
            <person name="Nybo J."/>
            <person name="Theobald S."/>
            <person name="Brandl J."/>
            <person name="Frisvad J.C."/>
            <person name="Nielsen K.F."/>
            <person name="Lyhne E.K."/>
            <person name="Kogle M.E."/>
            <person name="Kuo A."/>
            <person name="Riley R."/>
            <person name="Clum A."/>
            <person name="Nolan M."/>
            <person name="Lipzen A."/>
            <person name="Salamov A."/>
            <person name="Henrissat B."/>
            <person name="Wiebenga A."/>
            <person name="De vries R.P."/>
            <person name="Grigoriev I.V."/>
            <person name="Mortensen U.H."/>
            <person name="Andersen M.R."/>
            <person name="Baker S.E."/>
        </authorList>
    </citation>
    <scope>NUCLEOTIDE SEQUENCE</scope>
    <source>
        <strain evidence="1">CBS 122712</strain>
    </source>
</reference>
<proteinExistence type="predicted"/>
<dbReference type="Proteomes" id="UP000246171">
    <property type="component" value="Unassembled WGS sequence"/>
</dbReference>
<organism evidence="1 2">
    <name type="scientific">Aspergillus eucalypticola (strain CBS 122712 / IBT 29274)</name>
    <dbReference type="NCBI Taxonomy" id="1448314"/>
    <lineage>
        <taxon>Eukaryota</taxon>
        <taxon>Fungi</taxon>
        <taxon>Dikarya</taxon>
        <taxon>Ascomycota</taxon>
        <taxon>Pezizomycotina</taxon>
        <taxon>Eurotiomycetes</taxon>
        <taxon>Eurotiomycetidae</taxon>
        <taxon>Eurotiales</taxon>
        <taxon>Aspergillaceae</taxon>
        <taxon>Aspergillus</taxon>
        <taxon>Aspergillus subgen. Circumdati</taxon>
    </lineage>
</organism>
<evidence type="ECO:0000313" key="1">
    <source>
        <dbReference type="EMBL" id="PWY75790.1"/>
    </source>
</evidence>
<dbReference type="VEuPathDB" id="FungiDB:BO83DRAFT_416371"/>
<comment type="caution">
    <text evidence="1">The sequence shown here is derived from an EMBL/GenBank/DDBJ whole genome shotgun (WGS) entry which is preliminary data.</text>
</comment>